<name>A0A6C0F2X1_9ZZZZ</name>
<evidence type="ECO:0008006" key="2">
    <source>
        <dbReference type="Google" id="ProtNLM"/>
    </source>
</evidence>
<protein>
    <recommendedName>
        <fullName evidence="2">Peptidase C51 domain-containing protein</fullName>
    </recommendedName>
</protein>
<organism evidence="1">
    <name type="scientific">viral metagenome</name>
    <dbReference type="NCBI Taxonomy" id="1070528"/>
    <lineage>
        <taxon>unclassified sequences</taxon>
        <taxon>metagenomes</taxon>
        <taxon>organismal metagenomes</taxon>
    </lineage>
</organism>
<dbReference type="AlphaFoldDB" id="A0A6C0F2X1"/>
<evidence type="ECO:0000313" key="1">
    <source>
        <dbReference type="EMBL" id="QHT35987.1"/>
    </source>
</evidence>
<reference evidence="1" key="1">
    <citation type="journal article" date="2020" name="Nature">
        <title>Giant virus diversity and host interactions through global metagenomics.</title>
        <authorList>
            <person name="Schulz F."/>
            <person name="Roux S."/>
            <person name="Paez-Espino D."/>
            <person name="Jungbluth S."/>
            <person name="Walsh D.A."/>
            <person name="Denef V.J."/>
            <person name="McMahon K.D."/>
            <person name="Konstantinidis K.T."/>
            <person name="Eloe-Fadrosh E.A."/>
            <person name="Kyrpides N.C."/>
            <person name="Woyke T."/>
        </authorList>
    </citation>
    <scope>NUCLEOTIDE SEQUENCE</scope>
    <source>
        <strain evidence="1">GVMAG-M-3300009182-46</strain>
    </source>
</reference>
<proteinExistence type="predicted"/>
<dbReference type="EMBL" id="MN739029">
    <property type="protein sequence ID" value="QHT35987.1"/>
    <property type="molecule type" value="Genomic_DNA"/>
</dbReference>
<sequence length="214" mass="24525">MDNQKIVNAMNYAESLVGIPFRWYVNGELETFAGDNAFWCKNSPPPSAAEILAQDKYIVCSGLPNLLRRFCSQTIPGIGPKIRGKYGDVYKQYPGGTTAWFAYLYQNKRLQKFDIKARYPRGTLLMARYKPKDNGEKDQGHLAIVYDDVDEGKTIADQLLIHSTPTVGYKDRDSCKNHGSVIVEPFHISNNLFKWDKISYYKWVCLPENWLLLN</sequence>
<accession>A0A6C0F2X1</accession>